<reference evidence="6 7" key="1">
    <citation type="submission" date="2018-09" db="EMBL/GenBank/DDBJ databases">
        <title>Paenibacillus aracenensis nov. sp. isolated from a cave in southern Spain.</title>
        <authorList>
            <person name="Jurado V."/>
            <person name="Gutierrez-Patricio S."/>
            <person name="Gonzalez-Pimentel J.L."/>
            <person name="Miller A.Z."/>
            <person name="Laiz L."/>
            <person name="Saiz-Jimenez C."/>
        </authorList>
    </citation>
    <scope>NUCLEOTIDE SEQUENCE [LARGE SCALE GENOMIC DNA]</scope>
    <source>
        <strain evidence="6 7">JCM 19203</strain>
    </source>
</reference>
<evidence type="ECO:0000256" key="2">
    <source>
        <dbReference type="ARBA" id="ARBA00008814"/>
    </source>
</evidence>
<keyword evidence="7" id="KW-1185">Reference proteome</keyword>
<organism evidence="6 7">
    <name type="scientific">Paenibacillus pinisoli</name>
    <dbReference type="NCBI Taxonomy" id="1276110"/>
    <lineage>
        <taxon>Bacteria</taxon>
        <taxon>Bacillati</taxon>
        <taxon>Bacillota</taxon>
        <taxon>Bacilli</taxon>
        <taxon>Bacillales</taxon>
        <taxon>Paenibacillaceae</taxon>
        <taxon>Paenibacillus</taxon>
    </lineage>
</organism>
<dbReference type="Proteomes" id="UP000267798">
    <property type="component" value="Unassembled WGS sequence"/>
</dbReference>
<dbReference type="PROSITE" id="PS50983">
    <property type="entry name" value="FE_B12_PBP"/>
    <property type="match status" value="1"/>
</dbReference>
<evidence type="ECO:0000313" key="6">
    <source>
        <dbReference type="EMBL" id="RJX40542.1"/>
    </source>
</evidence>
<dbReference type="InterPro" id="IPR002491">
    <property type="entry name" value="ABC_transptr_periplasmic_BD"/>
</dbReference>
<dbReference type="PROSITE" id="PS51257">
    <property type="entry name" value="PROKAR_LIPOPROTEIN"/>
    <property type="match status" value="1"/>
</dbReference>
<accession>A0A3A6PFK3</accession>
<dbReference type="PANTHER" id="PTHR30532:SF26">
    <property type="entry name" value="IRON(3+)-HYDROXAMATE-BINDING PROTEIN FHUD"/>
    <property type="match status" value="1"/>
</dbReference>
<comment type="caution">
    <text evidence="6">The sequence shown here is derived from an EMBL/GenBank/DDBJ whole genome shotgun (WGS) entry which is preliminary data.</text>
</comment>
<evidence type="ECO:0000256" key="4">
    <source>
        <dbReference type="ARBA" id="ARBA00022729"/>
    </source>
</evidence>
<dbReference type="Pfam" id="PF01497">
    <property type="entry name" value="Peripla_BP_2"/>
    <property type="match status" value="1"/>
</dbReference>
<protein>
    <submittedName>
        <fullName evidence="6">Iron(3+)-hydroxamate-binding protein yxeB</fullName>
    </submittedName>
</protein>
<dbReference type="Gene3D" id="3.40.50.1980">
    <property type="entry name" value="Nitrogenase molybdenum iron protein domain"/>
    <property type="match status" value="2"/>
</dbReference>
<name>A0A3A6PFK3_9BACL</name>
<comment type="subcellular location">
    <subcellularLocation>
        <location evidence="1">Cell envelope</location>
    </subcellularLocation>
</comment>
<dbReference type="SUPFAM" id="SSF53807">
    <property type="entry name" value="Helical backbone' metal receptor"/>
    <property type="match status" value="1"/>
</dbReference>
<comment type="similarity">
    <text evidence="2">Belongs to the bacterial solute-binding protein 8 family.</text>
</comment>
<keyword evidence="4" id="KW-0732">Signal</keyword>
<dbReference type="GO" id="GO:0030288">
    <property type="term" value="C:outer membrane-bounded periplasmic space"/>
    <property type="evidence" value="ECO:0007669"/>
    <property type="project" value="TreeGrafter"/>
</dbReference>
<dbReference type="EMBL" id="QXQB01000001">
    <property type="protein sequence ID" value="RJX40542.1"/>
    <property type="molecule type" value="Genomic_DNA"/>
</dbReference>
<gene>
    <name evidence="6" type="ORF">D3P09_00520</name>
</gene>
<feature type="domain" description="Fe/B12 periplasmic-binding" evidence="5">
    <location>
        <begin position="67"/>
        <end position="326"/>
    </location>
</feature>
<dbReference type="OrthoDB" id="2241086at2"/>
<keyword evidence="3" id="KW-0813">Transport</keyword>
<proteinExistence type="inferred from homology"/>
<evidence type="ECO:0000256" key="3">
    <source>
        <dbReference type="ARBA" id="ARBA00022448"/>
    </source>
</evidence>
<dbReference type="PANTHER" id="PTHR30532">
    <property type="entry name" value="IRON III DICITRATE-BINDING PERIPLASMIC PROTEIN"/>
    <property type="match status" value="1"/>
</dbReference>
<sequence>MRNIIKRWRVLMLARNTQRILLGLILSFSLVLGACGNGEKKESGKKAETRVVSTVKGDVEIPAEPKRIVALYYHHILFAMDIKPVGANLTWWGGSPFLTEQEKDLTDVGGPPSLEAVAALNPDLIIMNSNNEENYEDLAKIAPSILIPYDGSRSAYDDAKLVAEILGKPSAAEELQTKFDVKAEAARKRIEGKVTEGTTAAIIRIEGKGSQFSVFGDNYGRGGWSIYHGLNLQMPDIIKTELIDSKAQIVQQLSLERLSEYVGDADYIFVSNEGEGLDQLENSEVWKSLPAVKNNKVIELDKKYFFFDPISIEGQLDLITDLIAKH</sequence>
<evidence type="ECO:0000313" key="7">
    <source>
        <dbReference type="Proteomes" id="UP000267798"/>
    </source>
</evidence>
<dbReference type="InterPro" id="IPR051313">
    <property type="entry name" value="Bact_iron-sidero_bind"/>
</dbReference>
<evidence type="ECO:0000256" key="1">
    <source>
        <dbReference type="ARBA" id="ARBA00004196"/>
    </source>
</evidence>
<dbReference type="GO" id="GO:1901678">
    <property type="term" value="P:iron coordination entity transport"/>
    <property type="evidence" value="ECO:0007669"/>
    <property type="project" value="UniProtKB-ARBA"/>
</dbReference>
<evidence type="ECO:0000259" key="5">
    <source>
        <dbReference type="PROSITE" id="PS50983"/>
    </source>
</evidence>
<dbReference type="AlphaFoldDB" id="A0A3A6PFK3"/>